<evidence type="ECO:0000256" key="1">
    <source>
        <dbReference type="HAMAP-Rule" id="MF_00095"/>
    </source>
</evidence>
<comment type="caution">
    <text evidence="4">The sequence shown here is derived from an EMBL/GenBank/DDBJ whole genome shotgun (WGS) entry which is preliminary data.</text>
</comment>
<dbReference type="EMBL" id="JBEPMA010000005">
    <property type="protein sequence ID" value="MET3617481.1"/>
    <property type="molecule type" value="Genomic_DNA"/>
</dbReference>
<sequence>MFYNNSIKATFLYRENRFIAKCKKGSKILTVYIPNTGRCKEIFIKGATCFLTYNKDKNRKTDYTLTSIYKNDKLINIDSSAPNKIVGEALHESIIDLGFDINLIKPEFKYKDSRFDFYVEGKDTKAMIEVKGVTLEKDGLCSFPDAPTKRGLKHVRGLSNLKTDIKAYIIFVIQLEDVSLFTPNFMNDIDFSNGLIDAYKNGVNILCFNSYVNRFGLKIDKQIPFTLEEIWN</sequence>
<dbReference type="Gene3D" id="2.40.50.580">
    <property type="match status" value="1"/>
</dbReference>
<evidence type="ECO:0000313" key="5">
    <source>
        <dbReference type="Proteomes" id="UP001549162"/>
    </source>
</evidence>
<keyword evidence="5" id="KW-1185">Reference proteome</keyword>
<evidence type="ECO:0000313" key="4">
    <source>
        <dbReference type="EMBL" id="MET3617481.1"/>
    </source>
</evidence>
<reference evidence="4 5" key="1">
    <citation type="submission" date="2024-06" db="EMBL/GenBank/DDBJ databases">
        <title>Genomic Encyclopedia of Type Strains, Phase IV (KMG-IV): sequencing the most valuable type-strain genomes for metagenomic binning, comparative biology and taxonomic classification.</title>
        <authorList>
            <person name="Goeker M."/>
        </authorList>
    </citation>
    <scope>NUCLEOTIDE SEQUENCE [LARGE SCALE GENOMIC DNA]</scope>
    <source>
        <strain evidence="4 5">DSM 21460</strain>
    </source>
</reference>
<dbReference type="Pfam" id="PF17746">
    <property type="entry name" value="SfsA_N"/>
    <property type="match status" value="1"/>
</dbReference>
<name>A0ABV2J9P3_9FIRM</name>
<feature type="domain" description="Sugar fermentation stimulation protein C-terminal" evidence="2">
    <location>
        <begin position="81"/>
        <end position="212"/>
    </location>
</feature>
<dbReference type="RefSeq" id="WP_354367974.1">
    <property type="nucleotide sequence ID" value="NZ_JBEPMA010000005.1"/>
</dbReference>
<dbReference type="Proteomes" id="UP001549162">
    <property type="component" value="Unassembled WGS sequence"/>
</dbReference>
<dbReference type="InterPro" id="IPR005224">
    <property type="entry name" value="SfsA"/>
</dbReference>
<accession>A0ABV2J9P3</accession>
<evidence type="ECO:0000259" key="3">
    <source>
        <dbReference type="Pfam" id="PF17746"/>
    </source>
</evidence>
<dbReference type="HAMAP" id="MF_00095">
    <property type="entry name" value="SfsA"/>
    <property type="match status" value="1"/>
</dbReference>
<dbReference type="PANTHER" id="PTHR30545">
    <property type="entry name" value="SUGAR FERMENTATION STIMULATION PROTEIN A"/>
    <property type="match status" value="1"/>
</dbReference>
<organism evidence="4 5">
    <name type="scientific">Peptoniphilus olsenii</name>
    <dbReference type="NCBI Taxonomy" id="411570"/>
    <lineage>
        <taxon>Bacteria</taxon>
        <taxon>Bacillati</taxon>
        <taxon>Bacillota</taxon>
        <taxon>Tissierellia</taxon>
        <taxon>Tissierellales</taxon>
        <taxon>Peptoniphilaceae</taxon>
        <taxon>Peptoniphilus</taxon>
    </lineage>
</organism>
<dbReference type="InterPro" id="IPR041465">
    <property type="entry name" value="SfsA_N"/>
</dbReference>
<feature type="domain" description="SfsA N-terminal OB" evidence="3">
    <location>
        <begin position="13"/>
        <end position="77"/>
    </location>
</feature>
<dbReference type="CDD" id="cd22359">
    <property type="entry name" value="SfsA-like_bacterial"/>
    <property type="match status" value="1"/>
</dbReference>
<dbReference type="Gene3D" id="3.40.1350.60">
    <property type="match status" value="1"/>
</dbReference>
<dbReference type="NCBIfam" id="TIGR00230">
    <property type="entry name" value="sfsA"/>
    <property type="match status" value="1"/>
</dbReference>
<dbReference type="PANTHER" id="PTHR30545:SF2">
    <property type="entry name" value="SUGAR FERMENTATION STIMULATION PROTEIN A"/>
    <property type="match status" value="1"/>
</dbReference>
<gene>
    <name evidence="1" type="primary">sfsA</name>
    <name evidence="4" type="ORF">ABID14_001112</name>
</gene>
<protein>
    <recommendedName>
        <fullName evidence="1">Sugar fermentation stimulation protein homolog</fullName>
    </recommendedName>
</protein>
<dbReference type="InterPro" id="IPR040452">
    <property type="entry name" value="SfsA_C"/>
</dbReference>
<evidence type="ECO:0000259" key="2">
    <source>
        <dbReference type="Pfam" id="PF03749"/>
    </source>
</evidence>
<comment type="similarity">
    <text evidence="1">Belongs to the SfsA family.</text>
</comment>
<dbReference type="Pfam" id="PF03749">
    <property type="entry name" value="SfsA"/>
    <property type="match status" value="1"/>
</dbReference>
<proteinExistence type="inferred from homology"/>